<accession>A0ABV4U027</accession>
<protein>
    <submittedName>
        <fullName evidence="6">Protein kinase</fullName>
    </submittedName>
</protein>
<evidence type="ECO:0000313" key="7">
    <source>
        <dbReference type="Proteomes" id="UP001575105"/>
    </source>
</evidence>
<dbReference type="Gene3D" id="3.30.200.20">
    <property type="entry name" value="Phosphorylase Kinase, domain 1"/>
    <property type="match status" value="1"/>
</dbReference>
<keyword evidence="7" id="KW-1185">Reference proteome</keyword>
<dbReference type="SMART" id="SM00220">
    <property type="entry name" value="S_TKc"/>
    <property type="match status" value="1"/>
</dbReference>
<dbReference type="PANTHER" id="PTHR43289">
    <property type="entry name" value="MITOGEN-ACTIVATED PROTEIN KINASE KINASE KINASE 20-RELATED"/>
    <property type="match status" value="1"/>
</dbReference>
<dbReference type="InterPro" id="IPR011009">
    <property type="entry name" value="Kinase-like_dom_sf"/>
</dbReference>
<organism evidence="6 7">
    <name type="scientific">Natronomicrosphaera hydrolytica</name>
    <dbReference type="NCBI Taxonomy" id="3242702"/>
    <lineage>
        <taxon>Bacteria</taxon>
        <taxon>Pseudomonadati</taxon>
        <taxon>Planctomycetota</taxon>
        <taxon>Phycisphaerae</taxon>
        <taxon>Phycisphaerales</taxon>
        <taxon>Phycisphaeraceae</taxon>
        <taxon>Natronomicrosphaera</taxon>
    </lineage>
</organism>
<dbReference type="Proteomes" id="UP001575105">
    <property type="component" value="Unassembled WGS sequence"/>
</dbReference>
<evidence type="ECO:0000313" key="6">
    <source>
        <dbReference type="EMBL" id="MFA9476945.1"/>
    </source>
</evidence>
<keyword evidence="2" id="KW-0547">Nucleotide-binding</keyword>
<evidence type="ECO:0000259" key="5">
    <source>
        <dbReference type="PROSITE" id="PS50011"/>
    </source>
</evidence>
<reference evidence="6 7" key="1">
    <citation type="submission" date="2024-08" db="EMBL/GenBank/DDBJ databases">
        <title>Whole-genome sequencing of halo(alkali)philic microorganisms from hypersaline lakes.</title>
        <authorList>
            <person name="Sorokin D.Y."/>
            <person name="Merkel A.Y."/>
            <person name="Messina E."/>
            <person name="Yakimov M."/>
        </authorList>
    </citation>
    <scope>NUCLEOTIDE SEQUENCE [LARGE SCALE GENOMIC DNA]</scope>
    <source>
        <strain evidence="6 7">AB-hyl4</strain>
    </source>
</reference>
<comment type="caution">
    <text evidence="6">The sequence shown here is derived from an EMBL/GenBank/DDBJ whole genome shotgun (WGS) entry which is preliminary data.</text>
</comment>
<sequence>MAKVKQGNRFGPWEIISNEVSRGGNSRVWKVQHIDENDVTRAIKLLNPHRFGFERYQRFRDEVTFVLSNGNDGIMPILDQHLPESPSEEDRPWYVMPLATSISTLMDPSRSRLEVVVGILIPVAQTLVRLHGDGAAHRDIKPDNILSLDGRPVLSDFGLVDFPGKLDVTTPDERMGPALFVAPELLGDAADVDARPGDVYSFAKTLWVLAADKKWPLPGRLDIGDSRLRLGTYCSHAEVRLIEYLLDVATRTAPENRPTIVEMHKELTKWMELVSMPDDKKPAHLEDMKKRFAAFSAASRAKVTEHEESKKAANTAFDRLQPGVEWFLKQAASVAHGKRAKDWSLRKLPTAPGQSQTIVTRREDRLSTVNMTYGCYCQGAGGLFEALAVQIHAVAFADSTTEICLTLYLSTGRLTNRESSTPGIARIDANPPVPFNHHKTLWGTHCIEPTGSAALAATVKQISSDLCGQLEMALGELHALIQRQR</sequence>
<name>A0ABV4U027_9BACT</name>
<gene>
    <name evidence="6" type="ORF">ACERK3_01435</name>
</gene>
<evidence type="ECO:0000256" key="2">
    <source>
        <dbReference type="ARBA" id="ARBA00022741"/>
    </source>
</evidence>
<evidence type="ECO:0000256" key="4">
    <source>
        <dbReference type="ARBA" id="ARBA00022840"/>
    </source>
</evidence>
<dbReference type="Pfam" id="PF00069">
    <property type="entry name" value="Pkinase"/>
    <property type="match status" value="1"/>
</dbReference>
<dbReference type="EMBL" id="JBGUBD010000001">
    <property type="protein sequence ID" value="MFA9476945.1"/>
    <property type="molecule type" value="Genomic_DNA"/>
</dbReference>
<dbReference type="SUPFAM" id="SSF56112">
    <property type="entry name" value="Protein kinase-like (PK-like)"/>
    <property type="match status" value="1"/>
</dbReference>
<evidence type="ECO:0000256" key="1">
    <source>
        <dbReference type="ARBA" id="ARBA00022679"/>
    </source>
</evidence>
<dbReference type="InterPro" id="IPR000719">
    <property type="entry name" value="Prot_kinase_dom"/>
</dbReference>
<evidence type="ECO:0000256" key="3">
    <source>
        <dbReference type="ARBA" id="ARBA00022777"/>
    </source>
</evidence>
<dbReference type="GO" id="GO:0016301">
    <property type="term" value="F:kinase activity"/>
    <property type="evidence" value="ECO:0007669"/>
    <property type="project" value="UniProtKB-KW"/>
</dbReference>
<feature type="domain" description="Protein kinase" evidence="5">
    <location>
        <begin position="14"/>
        <end position="271"/>
    </location>
</feature>
<proteinExistence type="predicted"/>
<keyword evidence="1" id="KW-0808">Transferase</keyword>
<dbReference type="RefSeq" id="WP_425343870.1">
    <property type="nucleotide sequence ID" value="NZ_JBGUBD010000001.1"/>
</dbReference>
<keyword evidence="3 6" id="KW-0418">Kinase</keyword>
<dbReference type="PROSITE" id="PS50011">
    <property type="entry name" value="PROTEIN_KINASE_DOM"/>
    <property type="match status" value="1"/>
</dbReference>
<dbReference type="Gene3D" id="1.10.510.10">
    <property type="entry name" value="Transferase(Phosphotransferase) domain 1"/>
    <property type="match status" value="1"/>
</dbReference>
<keyword evidence="4" id="KW-0067">ATP-binding</keyword>
<dbReference type="PANTHER" id="PTHR43289:SF6">
    <property type="entry name" value="SERINE_THREONINE-PROTEIN KINASE NEKL-3"/>
    <property type="match status" value="1"/>
</dbReference>